<keyword evidence="10" id="KW-0812">Transmembrane</keyword>
<keyword evidence="8" id="KW-0862">Zinc</keyword>
<dbReference type="EC" id="2.3.2.27" evidence="3"/>
<dbReference type="AlphaFoldDB" id="A0A7J7NHC7"/>
<evidence type="ECO:0000259" key="11">
    <source>
        <dbReference type="PROSITE" id="PS50089"/>
    </source>
</evidence>
<keyword evidence="7" id="KW-0833">Ubl conjugation pathway</keyword>
<dbReference type="GO" id="GO:0061630">
    <property type="term" value="F:ubiquitin protein ligase activity"/>
    <property type="evidence" value="ECO:0007669"/>
    <property type="project" value="UniProtKB-EC"/>
</dbReference>
<proteinExistence type="predicted"/>
<dbReference type="FunFam" id="3.30.40.10:FF:000591">
    <property type="entry name" value="RING-H2 finger protein ATL65"/>
    <property type="match status" value="1"/>
</dbReference>
<keyword evidence="5" id="KW-0479">Metal-binding</keyword>
<evidence type="ECO:0000313" key="12">
    <source>
        <dbReference type="EMBL" id="KAF6166557.1"/>
    </source>
</evidence>
<keyword evidence="13" id="KW-1185">Reference proteome</keyword>
<evidence type="ECO:0000256" key="8">
    <source>
        <dbReference type="ARBA" id="ARBA00022833"/>
    </source>
</evidence>
<keyword evidence="4" id="KW-0808">Transferase</keyword>
<dbReference type="CDD" id="cd16461">
    <property type="entry name" value="RING-H2_EL5-like"/>
    <property type="match status" value="1"/>
</dbReference>
<evidence type="ECO:0000256" key="5">
    <source>
        <dbReference type="ARBA" id="ARBA00022723"/>
    </source>
</evidence>
<evidence type="ECO:0000256" key="9">
    <source>
        <dbReference type="PROSITE-ProRule" id="PRU00175"/>
    </source>
</evidence>
<evidence type="ECO:0000256" key="2">
    <source>
        <dbReference type="ARBA" id="ARBA00004906"/>
    </source>
</evidence>
<dbReference type="InterPro" id="IPR001841">
    <property type="entry name" value="Znf_RING"/>
</dbReference>
<accession>A0A7J7NHC7</accession>
<dbReference type="GO" id="GO:0008270">
    <property type="term" value="F:zinc ion binding"/>
    <property type="evidence" value="ECO:0007669"/>
    <property type="project" value="UniProtKB-KW"/>
</dbReference>
<dbReference type="UniPathway" id="UPA00143"/>
<evidence type="ECO:0000256" key="3">
    <source>
        <dbReference type="ARBA" id="ARBA00012483"/>
    </source>
</evidence>
<dbReference type="Proteomes" id="UP000541444">
    <property type="component" value="Unassembled WGS sequence"/>
</dbReference>
<organism evidence="12 13">
    <name type="scientific">Kingdonia uniflora</name>
    <dbReference type="NCBI Taxonomy" id="39325"/>
    <lineage>
        <taxon>Eukaryota</taxon>
        <taxon>Viridiplantae</taxon>
        <taxon>Streptophyta</taxon>
        <taxon>Embryophyta</taxon>
        <taxon>Tracheophyta</taxon>
        <taxon>Spermatophyta</taxon>
        <taxon>Magnoliopsida</taxon>
        <taxon>Ranunculales</taxon>
        <taxon>Circaeasteraceae</taxon>
        <taxon>Kingdonia</taxon>
    </lineage>
</organism>
<evidence type="ECO:0000256" key="1">
    <source>
        <dbReference type="ARBA" id="ARBA00000900"/>
    </source>
</evidence>
<keyword evidence="6 9" id="KW-0863">Zinc-finger</keyword>
<dbReference type="Pfam" id="PF13639">
    <property type="entry name" value="zf-RING_2"/>
    <property type="match status" value="1"/>
</dbReference>
<protein>
    <recommendedName>
        <fullName evidence="3">RING-type E3 ubiquitin transferase</fullName>
        <ecNumber evidence="3">2.3.2.27</ecNumber>
    </recommendedName>
</protein>
<dbReference type="InterPro" id="IPR013083">
    <property type="entry name" value="Znf_RING/FYVE/PHD"/>
</dbReference>
<reference evidence="12 13" key="1">
    <citation type="journal article" date="2020" name="IScience">
        <title>Genome Sequencing of the Endangered Kingdonia uniflora (Circaeasteraceae, Ranunculales) Reveals Potential Mechanisms of Evolutionary Specialization.</title>
        <authorList>
            <person name="Sun Y."/>
            <person name="Deng T."/>
            <person name="Zhang A."/>
            <person name="Moore M.J."/>
            <person name="Landis J.B."/>
            <person name="Lin N."/>
            <person name="Zhang H."/>
            <person name="Zhang X."/>
            <person name="Huang J."/>
            <person name="Zhang X."/>
            <person name="Sun H."/>
            <person name="Wang H."/>
        </authorList>
    </citation>
    <scope>NUCLEOTIDE SEQUENCE [LARGE SCALE GENOMIC DNA]</scope>
    <source>
        <strain evidence="12">TB1705</strain>
        <tissue evidence="12">Leaf</tissue>
    </source>
</reference>
<gene>
    <name evidence="12" type="ORF">GIB67_005419</name>
</gene>
<name>A0A7J7NHC7_9MAGN</name>
<comment type="catalytic activity">
    <reaction evidence="1">
        <text>S-ubiquitinyl-[E2 ubiquitin-conjugating enzyme]-L-cysteine + [acceptor protein]-L-lysine = [E2 ubiquitin-conjugating enzyme]-L-cysteine + N(6)-ubiquitinyl-[acceptor protein]-L-lysine.</text>
        <dbReference type="EC" id="2.3.2.27"/>
    </reaction>
</comment>
<dbReference type="PROSITE" id="PS50089">
    <property type="entry name" value="ZF_RING_2"/>
    <property type="match status" value="1"/>
</dbReference>
<dbReference type="SUPFAM" id="SSF57850">
    <property type="entry name" value="RING/U-box"/>
    <property type="match status" value="1"/>
</dbReference>
<keyword evidence="10" id="KW-0472">Membrane</keyword>
<comment type="caution">
    <text evidence="12">The sequence shown here is derived from an EMBL/GenBank/DDBJ whole genome shotgun (WGS) entry which is preliminary data.</text>
</comment>
<evidence type="ECO:0000256" key="7">
    <source>
        <dbReference type="ARBA" id="ARBA00022786"/>
    </source>
</evidence>
<evidence type="ECO:0000256" key="6">
    <source>
        <dbReference type="ARBA" id="ARBA00022771"/>
    </source>
</evidence>
<feature type="transmembrane region" description="Helical" evidence="10">
    <location>
        <begin position="50"/>
        <end position="71"/>
    </location>
</feature>
<keyword evidence="10" id="KW-1133">Transmembrane helix</keyword>
<dbReference type="InterPro" id="IPR044600">
    <property type="entry name" value="ATL1/ATL16-like"/>
</dbReference>
<evidence type="ECO:0000313" key="13">
    <source>
        <dbReference type="Proteomes" id="UP000541444"/>
    </source>
</evidence>
<evidence type="ECO:0000256" key="10">
    <source>
        <dbReference type="SAM" id="Phobius"/>
    </source>
</evidence>
<feature type="domain" description="RING-type" evidence="11">
    <location>
        <begin position="152"/>
        <end position="194"/>
    </location>
</feature>
<dbReference type="OrthoDB" id="8062037at2759"/>
<dbReference type="SMART" id="SM00184">
    <property type="entry name" value="RING"/>
    <property type="match status" value="1"/>
</dbReference>
<dbReference type="Gene3D" id="3.30.40.10">
    <property type="entry name" value="Zinc/RING finger domain, C3HC4 (zinc finger)"/>
    <property type="match status" value="1"/>
</dbReference>
<dbReference type="PANTHER" id="PTHR46913">
    <property type="entry name" value="RING-H2 FINGER PROTEIN ATL16"/>
    <property type="match status" value="1"/>
</dbReference>
<evidence type="ECO:0000256" key="4">
    <source>
        <dbReference type="ARBA" id="ARBA00022679"/>
    </source>
</evidence>
<sequence>MRETMMTMMMMIPVSSPYYAPSPSPSPAVTVTVTTTIGQSSPTKRVPLDFSPPLIAMVVVVATAFFIVTYFRLISRHLLTPILHVTNQLRHRWRSHPSDTHSIRITDDHDHELFETFQFLSPYGLEEEIIKTLPLSLYNKKRWVTESTRDDCAVCLLELEEDDYVRTLPVCRHAFHVDCIDEWLRSHANCPLCRAGIFRPDSPFVPLMAATIRPSLDEGFGFGFGFGYFESVITGVGESSSNSSRITPVVDESNSVSVSVSVSPGRSNGRRDFMLKRSYSFGFERSLVSDRLSSVSPWRYNRRGGGSKRPSASPFSSKQRVFSFRRGGLKSPYWLMRRSNTNTRLLFPLSESNVRSRRSKSLTSPMFMRSSMGFSSRMRCGDLEALLSPDRILPRNHRS</sequence>
<dbReference type="GO" id="GO:0016567">
    <property type="term" value="P:protein ubiquitination"/>
    <property type="evidence" value="ECO:0007669"/>
    <property type="project" value="UniProtKB-UniPathway"/>
</dbReference>
<dbReference type="EMBL" id="JACGCM010000786">
    <property type="protein sequence ID" value="KAF6166557.1"/>
    <property type="molecule type" value="Genomic_DNA"/>
</dbReference>
<dbReference type="PANTHER" id="PTHR46913:SF21">
    <property type="entry name" value="RING-TYPE E3 UBIQUITIN TRANSFERASE"/>
    <property type="match status" value="1"/>
</dbReference>
<comment type="pathway">
    <text evidence="2">Protein modification; protein ubiquitination.</text>
</comment>